<dbReference type="GO" id="GO:0043138">
    <property type="term" value="F:3'-5' DNA helicase activity"/>
    <property type="evidence" value="ECO:0007669"/>
    <property type="project" value="UniProtKB-EC"/>
</dbReference>
<evidence type="ECO:0000256" key="13">
    <source>
        <dbReference type="ARBA" id="ARBA00048988"/>
    </source>
</evidence>
<evidence type="ECO:0000256" key="6">
    <source>
        <dbReference type="ARBA" id="ARBA00022839"/>
    </source>
</evidence>
<dbReference type="SUPFAM" id="SSF52980">
    <property type="entry name" value="Restriction endonuclease-like"/>
    <property type="match status" value="1"/>
</dbReference>
<dbReference type="RefSeq" id="WP_251223894.1">
    <property type="nucleotide sequence ID" value="NZ_JAMBOL010000012.1"/>
</dbReference>
<dbReference type="InterPro" id="IPR014017">
    <property type="entry name" value="DNA_helicase_UvrD-like_C"/>
</dbReference>
<dbReference type="GO" id="GO:0005524">
    <property type="term" value="F:ATP binding"/>
    <property type="evidence" value="ECO:0007669"/>
    <property type="project" value="UniProtKB-UniRule"/>
</dbReference>
<keyword evidence="6" id="KW-0269">Exonuclease</keyword>
<evidence type="ECO:0000256" key="10">
    <source>
        <dbReference type="ARBA" id="ARBA00023235"/>
    </source>
</evidence>
<dbReference type="GO" id="GO:0003677">
    <property type="term" value="F:DNA binding"/>
    <property type="evidence" value="ECO:0007669"/>
    <property type="project" value="UniProtKB-KW"/>
</dbReference>
<evidence type="ECO:0000256" key="9">
    <source>
        <dbReference type="ARBA" id="ARBA00023204"/>
    </source>
</evidence>
<comment type="catalytic activity">
    <reaction evidence="13">
        <text>ATP + H2O = ADP + phosphate + H(+)</text>
        <dbReference type="Rhea" id="RHEA:13065"/>
        <dbReference type="ChEBI" id="CHEBI:15377"/>
        <dbReference type="ChEBI" id="CHEBI:15378"/>
        <dbReference type="ChEBI" id="CHEBI:30616"/>
        <dbReference type="ChEBI" id="CHEBI:43474"/>
        <dbReference type="ChEBI" id="CHEBI:456216"/>
        <dbReference type="EC" id="5.6.2.4"/>
    </reaction>
</comment>
<dbReference type="InterPro" id="IPR038726">
    <property type="entry name" value="PDDEXK_AddAB-type"/>
</dbReference>
<dbReference type="AlphaFoldDB" id="A0A9X2DTD6"/>
<evidence type="ECO:0000259" key="15">
    <source>
        <dbReference type="PROSITE" id="PS51198"/>
    </source>
</evidence>
<dbReference type="GO" id="GO:0000725">
    <property type="term" value="P:recombinational repair"/>
    <property type="evidence" value="ECO:0007669"/>
    <property type="project" value="TreeGrafter"/>
</dbReference>
<keyword evidence="10" id="KW-0413">Isomerase</keyword>
<dbReference type="Pfam" id="PF12705">
    <property type="entry name" value="PDDEXK_1"/>
    <property type="match status" value="1"/>
</dbReference>
<dbReference type="PANTHER" id="PTHR11070">
    <property type="entry name" value="UVRD / RECB / PCRA DNA HELICASE FAMILY MEMBER"/>
    <property type="match status" value="1"/>
</dbReference>
<dbReference type="Gene3D" id="3.40.50.300">
    <property type="entry name" value="P-loop containing nucleotide triphosphate hydrolases"/>
    <property type="match status" value="4"/>
</dbReference>
<keyword evidence="3" id="KW-0227">DNA damage</keyword>
<dbReference type="SUPFAM" id="SSF52540">
    <property type="entry name" value="P-loop containing nucleoside triphosphate hydrolases"/>
    <property type="match status" value="1"/>
</dbReference>
<evidence type="ECO:0000256" key="1">
    <source>
        <dbReference type="ARBA" id="ARBA00022722"/>
    </source>
</evidence>
<keyword evidence="9" id="KW-0234">DNA repair</keyword>
<evidence type="ECO:0000256" key="11">
    <source>
        <dbReference type="ARBA" id="ARBA00034617"/>
    </source>
</evidence>
<evidence type="ECO:0000256" key="3">
    <source>
        <dbReference type="ARBA" id="ARBA00022763"/>
    </source>
</evidence>
<dbReference type="Gene3D" id="1.10.486.10">
    <property type="entry name" value="PCRA, domain 4"/>
    <property type="match status" value="1"/>
</dbReference>
<sequence length="1126" mass="128880">MQFNEEQRQAISSTKPFILVSAGAGSGKTRILTERFVGLCERRLLDPDDPAGAGVEEIVAITFTDKAAREMKDRIRQRLLEKEAGAESEEARRFWQEQKEALERAYISTFHSFCQRLLSQYAMTAKLIPATRVLDEVEARRKKRAIAKEMLEEPICFQQAAPLLELMSKTQLIETIEQLHDTIRELVVDERAIETLDPASMLKLQEEQLLLEQHRLVSAFHEQALACIRSFPDPVELTKAQQAHVERIAAAFATIMPPKEGEAHAYFAKLEAIMPPKIDKRWLEKAPALYQLCAEHWKPLKESWKSIGIGARYEQETVTCMEAVVGLLQQFAARYAWEKERAGLLDFNDLQQKAVALLRHPAIRSACQKQFRHMMIDEFQDTNQLQLAMLEQINPAYQFIVGDQKQSIYRFRGANVILMNEKEAFAGTEESAEAILMNTNYRTEASIIQAVNGLFSHVMTEKRVHPFETVYAPLRVVRRREEEKPCVELATLPEKDEREEDAFSLLAGRLASMIRTGEPLVQKGDEWVRPTWADVAVLIPARTQLLALERALHDHGIPYVVSGGIGFFERQEIIDFITLLRWLNRPFEEVHLLALLRGPLCGLTLAELFEVKRGLQDTEALFELVYDETHPFHADLSERVSASFAQLREWLKRWVPLAVQHSPATVLTELFQQTGLKAMLLLQKQGLQKVRNVEKLIGLLAERRALDLETMLAELEEVIVLSEKEGEAEVEQVEGNVVQIMTVHASKGLEFPIVFLPQLERTTQTDKGRIRFDPELGIVLNLEKEADQLDEKPICYQSPGFPLVKERAALEAKEETKRLLYVAMTRARDYLVMMGEATTSHSWMTMIEEACAATDLEQIIQRVTEFERPEKEPERAELQYAPPQLVQRAAPSLTLTVSEIMSFCRDPLNYFYRFVVGLPESLTFEADEQEERSKATGLDSSKLGTLIHRACELRDYGFSPAAAMEEALAGEEVDDERAYMAAMKRLLMNYSEEQRRQLGSPVANEWRFATEMEGVEVIGEIDKIVEREGRHEIIDFKTNRIQSSGGELLTVYRDQLTLYKIAYEQQTGMKDVAVSLYVLRDARQPLHQLNVTKEQENRIRRAIQLLRSLREKKAGKEEYQRIQLQT</sequence>
<dbReference type="EMBL" id="JAMBOL010000012">
    <property type="protein sequence ID" value="MCM3715135.1"/>
    <property type="molecule type" value="Genomic_DNA"/>
</dbReference>
<keyword evidence="4 14" id="KW-0378">Hydrolase</keyword>
<organism evidence="17 18">
    <name type="scientific">Halalkalibacter oceani</name>
    <dbReference type="NCBI Taxonomy" id="1653776"/>
    <lineage>
        <taxon>Bacteria</taxon>
        <taxon>Bacillati</taxon>
        <taxon>Bacillota</taxon>
        <taxon>Bacilli</taxon>
        <taxon>Bacillales</taxon>
        <taxon>Bacillaceae</taxon>
        <taxon>Halalkalibacter</taxon>
    </lineage>
</organism>
<comment type="caution">
    <text evidence="17">The sequence shown here is derived from an EMBL/GenBank/DDBJ whole genome shotgun (WGS) entry which is preliminary data.</text>
</comment>
<dbReference type="InterPro" id="IPR027417">
    <property type="entry name" value="P-loop_NTPase"/>
</dbReference>
<keyword evidence="18" id="KW-1185">Reference proteome</keyword>
<dbReference type="CDD" id="cd17932">
    <property type="entry name" value="DEXQc_UvrD"/>
    <property type="match status" value="1"/>
</dbReference>
<dbReference type="PANTHER" id="PTHR11070:SF48">
    <property type="entry name" value="ATP-DEPENDENT HELICASE_NUCLEASE SUBUNIT A"/>
    <property type="match status" value="1"/>
</dbReference>
<name>A0A9X2DTD6_9BACI</name>
<keyword evidence="2 14" id="KW-0547">Nucleotide-binding</keyword>
<accession>A0A9X2DTD6</accession>
<evidence type="ECO:0000259" key="16">
    <source>
        <dbReference type="PROSITE" id="PS51217"/>
    </source>
</evidence>
<evidence type="ECO:0000256" key="5">
    <source>
        <dbReference type="ARBA" id="ARBA00022806"/>
    </source>
</evidence>
<gene>
    <name evidence="17" type="ORF">M3202_13685</name>
</gene>
<dbReference type="InterPro" id="IPR011604">
    <property type="entry name" value="PDDEXK-like_dom_sf"/>
</dbReference>
<dbReference type="Gene3D" id="3.90.320.10">
    <property type="match status" value="1"/>
</dbReference>
<feature type="domain" description="UvrD-like helicase C-terminal" evidence="16">
    <location>
        <begin position="445"/>
        <end position="748"/>
    </location>
</feature>
<dbReference type="PROSITE" id="PS51217">
    <property type="entry name" value="UVRD_HELICASE_CTER"/>
    <property type="match status" value="1"/>
</dbReference>
<evidence type="ECO:0000313" key="17">
    <source>
        <dbReference type="EMBL" id="MCM3715135.1"/>
    </source>
</evidence>
<protein>
    <recommendedName>
        <fullName evidence="12">DNA 3'-5' helicase</fullName>
        <ecNumber evidence="12">5.6.2.4</ecNumber>
    </recommendedName>
</protein>
<dbReference type="EC" id="5.6.2.4" evidence="12"/>
<keyword evidence="8" id="KW-0238">DNA-binding</keyword>
<evidence type="ECO:0000256" key="7">
    <source>
        <dbReference type="ARBA" id="ARBA00022840"/>
    </source>
</evidence>
<dbReference type="GO" id="GO:0033202">
    <property type="term" value="C:DNA helicase complex"/>
    <property type="evidence" value="ECO:0007669"/>
    <property type="project" value="TreeGrafter"/>
</dbReference>
<evidence type="ECO:0000256" key="14">
    <source>
        <dbReference type="PROSITE-ProRule" id="PRU00560"/>
    </source>
</evidence>
<dbReference type="PROSITE" id="PS51198">
    <property type="entry name" value="UVRD_HELICASE_ATP_BIND"/>
    <property type="match status" value="1"/>
</dbReference>
<evidence type="ECO:0000256" key="2">
    <source>
        <dbReference type="ARBA" id="ARBA00022741"/>
    </source>
</evidence>
<evidence type="ECO:0000256" key="12">
    <source>
        <dbReference type="ARBA" id="ARBA00034808"/>
    </source>
</evidence>
<dbReference type="InterPro" id="IPR014016">
    <property type="entry name" value="UvrD-like_ATP-bd"/>
</dbReference>
<keyword evidence="1" id="KW-0540">Nuclease</keyword>
<comment type="catalytic activity">
    <reaction evidence="11">
        <text>Couples ATP hydrolysis with the unwinding of duplex DNA by translocating in the 3'-5' direction.</text>
        <dbReference type="EC" id="5.6.2.4"/>
    </reaction>
</comment>
<dbReference type="InterPro" id="IPR011335">
    <property type="entry name" value="Restrct_endonuc-II-like"/>
</dbReference>
<keyword evidence="7 14" id="KW-0067">ATP-binding</keyword>
<dbReference type="Pfam" id="PF00580">
    <property type="entry name" value="UvrD-helicase"/>
    <property type="match status" value="1"/>
</dbReference>
<reference evidence="17" key="1">
    <citation type="submission" date="2022-05" db="EMBL/GenBank/DDBJ databases">
        <title>Comparative Genomics of Spacecraft Associated Microbes.</title>
        <authorList>
            <person name="Tran M.T."/>
            <person name="Wright A."/>
            <person name="Seuylemezian A."/>
            <person name="Eisen J."/>
            <person name="Coil D."/>
        </authorList>
    </citation>
    <scope>NUCLEOTIDE SEQUENCE</scope>
    <source>
        <strain evidence="17">214.1.1</strain>
    </source>
</reference>
<dbReference type="Proteomes" id="UP001139179">
    <property type="component" value="Unassembled WGS sequence"/>
</dbReference>
<evidence type="ECO:0000313" key="18">
    <source>
        <dbReference type="Proteomes" id="UP001139179"/>
    </source>
</evidence>
<dbReference type="GO" id="GO:0004527">
    <property type="term" value="F:exonuclease activity"/>
    <property type="evidence" value="ECO:0007669"/>
    <property type="project" value="UniProtKB-KW"/>
</dbReference>
<evidence type="ECO:0000256" key="8">
    <source>
        <dbReference type="ARBA" id="ARBA00023125"/>
    </source>
</evidence>
<feature type="binding site" evidence="14">
    <location>
        <begin position="22"/>
        <end position="29"/>
    </location>
    <ligand>
        <name>ATP</name>
        <dbReference type="ChEBI" id="CHEBI:30616"/>
    </ligand>
</feature>
<dbReference type="Pfam" id="PF13361">
    <property type="entry name" value="UvrD_C"/>
    <property type="match status" value="1"/>
</dbReference>
<dbReference type="InterPro" id="IPR000212">
    <property type="entry name" value="DNA_helicase_UvrD/REP"/>
</dbReference>
<evidence type="ECO:0000256" key="4">
    <source>
        <dbReference type="ARBA" id="ARBA00022801"/>
    </source>
</evidence>
<feature type="domain" description="UvrD-like helicase ATP-binding" evidence="15">
    <location>
        <begin position="1"/>
        <end position="444"/>
    </location>
</feature>
<dbReference type="GO" id="GO:0005829">
    <property type="term" value="C:cytosol"/>
    <property type="evidence" value="ECO:0007669"/>
    <property type="project" value="TreeGrafter"/>
</dbReference>
<keyword evidence="5 14" id="KW-0347">Helicase</keyword>
<proteinExistence type="predicted"/>